<comment type="caution">
    <text evidence="1">The sequence shown here is derived from an EMBL/GenBank/DDBJ whole genome shotgun (WGS) entry which is preliminary data.</text>
</comment>
<sequence length="39" mass="4701">ETRYAGGKIYLNIWQLTFDQDARCSEYIEWYMVPPADQE</sequence>
<dbReference type="EMBL" id="BARS01021754">
    <property type="protein sequence ID" value="GAG07224.1"/>
    <property type="molecule type" value="Genomic_DNA"/>
</dbReference>
<accession>X0UN82</accession>
<reference evidence="1" key="1">
    <citation type="journal article" date="2014" name="Front. Microbiol.">
        <title>High frequency of phylogenetically diverse reductive dehalogenase-homologous genes in deep subseafloor sedimentary metagenomes.</title>
        <authorList>
            <person name="Kawai M."/>
            <person name="Futagami T."/>
            <person name="Toyoda A."/>
            <person name="Takaki Y."/>
            <person name="Nishi S."/>
            <person name="Hori S."/>
            <person name="Arai W."/>
            <person name="Tsubouchi T."/>
            <person name="Morono Y."/>
            <person name="Uchiyama I."/>
            <person name="Ito T."/>
            <person name="Fujiyama A."/>
            <person name="Inagaki F."/>
            <person name="Takami H."/>
        </authorList>
    </citation>
    <scope>NUCLEOTIDE SEQUENCE</scope>
    <source>
        <strain evidence="1">Expedition CK06-06</strain>
    </source>
</reference>
<protein>
    <submittedName>
        <fullName evidence="1">Uncharacterized protein</fullName>
    </submittedName>
</protein>
<dbReference type="AlphaFoldDB" id="X0UN82"/>
<evidence type="ECO:0000313" key="1">
    <source>
        <dbReference type="EMBL" id="GAG07224.1"/>
    </source>
</evidence>
<proteinExistence type="predicted"/>
<gene>
    <name evidence="1" type="ORF">S01H1_34882</name>
</gene>
<feature type="non-terminal residue" evidence="1">
    <location>
        <position position="1"/>
    </location>
</feature>
<organism evidence="1">
    <name type="scientific">marine sediment metagenome</name>
    <dbReference type="NCBI Taxonomy" id="412755"/>
    <lineage>
        <taxon>unclassified sequences</taxon>
        <taxon>metagenomes</taxon>
        <taxon>ecological metagenomes</taxon>
    </lineage>
</organism>
<name>X0UN82_9ZZZZ</name>